<feature type="domain" description="AB hydrolase-1" evidence="1">
    <location>
        <begin position="13"/>
        <end position="241"/>
    </location>
</feature>
<dbReference type="InterPro" id="IPR050266">
    <property type="entry name" value="AB_hydrolase_sf"/>
</dbReference>
<dbReference type="InterPro" id="IPR000073">
    <property type="entry name" value="AB_hydrolase_1"/>
</dbReference>
<dbReference type="SUPFAM" id="SSF53474">
    <property type="entry name" value="alpha/beta-Hydrolases"/>
    <property type="match status" value="1"/>
</dbReference>
<dbReference type="PRINTS" id="PR00111">
    <property type="entry name" value="ABHYDROLASE"/>
</dbReference>
<accession>A0A382GKC6</accession>
<dbReference type="GO" id="GO:0003824">
    <property type="term" value="F:catalytic activity"/>
    <property type="evidence" value="ECO:0007669"/>
    <property type="project" value="InterPro"/>
</dbReference>
<dbReference type="Gene3D" id="3.40.50.1820">
    <property type="entry name" value="alpha/beta hydrolase"/>
    <property type="match status" value="1"/>
</dbReference>
<name>A0A382GKC6_9ZZZZ</name>
<reference evidence="2" key="1">
    <citation type="submission" date="2018-05" db="EMBL/GenBank/DDBJ databases">
        <authorList>
            <person name="Lanie J.A."/>
            <person name="Ng W.-L."/>
            <person name="Kazmierczak K.M."/>
            <person name="Andrzejewski T.M."/>
            <person name="Davidsen T.M."/>
            <person name="Wayne K.J."/>
            <person name="Tettelin H."/>
            <person name="Glass J.I."/>
            <person name="Rusch D."/>
            <person name="Podicherti R."/>
            <person name="Tsui H.-C.T."/>
            <person name="Winkler M.E."/>
        </authorList>
    </citation>
    <scope>NUCLEOTIDE SEQUENCE</scope>
</reference>
<gene>
    <name evidence="2" type="ORF">METZ01_LOCUS228470</name>
</gene>
<dbReference type="PRINTS" id="PR00412">
    <property type="entry name" value="EPOXHYDRLASE"/>
</dbReference>
<evidence type="ECO:0000313" key="2">
    <source>
        <dbReference type="EMBL" id="SVB75616.1"/>
    </source>
</evidence>
<dbReference type="InterPro" id="IPR000639">
    <property type="entry name" value="Epox_hydrolase-like"/>
</dbReference>
<dbReference type="AlphaFoldDB" id="A0A382GKC6"/>
<proteinExistence type="predicted"/>
<protein>
    <recommendedName>
        <fullName evidence="1">AB hydrolase-1 domain-containing protein</fullName>
    </recommendedName>
</protein>
<evidence type="ECO:0000259" key="1">
    <source>
        <dbReference type="Pfam" id="PF00561"/>
    </source>
</evidence>
<dbReference type="Pfam" id="PF00561">
    <property type="entry name" value="Abhydrolase_1"/>
    <property type="match status" value="1"/>
</dbReference>
<dbReference type="InterPro" id="IPR029058">
    <property type="entry name" value="AB_hydrolase_fold"/>
</dbReference>
<organism evidence="2">
    <name type="scientific">marine metagenome</name>
    <dbReference type="NCBI Taxonomy" id="408172"/>
    <lineage>
        <taxon>unclassified sequences</taxon>
        <taxon>metagenomes</taxon>
        <taxon>ecological metagenomes</taxon>
    </lineage>
</organism>
<dbReference type="PANTHER" id="PTHR43798">
    <property type="entry name" value="MONOACYLGLYCEROL LIPASE"/>
    <property type="match status" value="1"/>
</dbReference>
<sequence>MLQVDFQSEGTGPALVFLHGVGGGSDGFRFQLDVFAAQGYRAVAWDMPGYGHSAALKQMTFPALADALLSMIDHLGADQVHAVGHSIGGMVVQEFARDHQHRLASMGLAQTSPAFGNPDGDFQKKFVADRLKPLQAGKTMLEIARSVVPDLVAQDASDEGRELAVACMSRIQPDTYASAMRCIVTFEARDNLAKIAVPTLVLAGDQDRNAPAPMMEKMASKIPGAEYVLLTGTGHLAPIENATAFNEVVLEFVRRHT</sequence>
<dbReference type="EMBL" id="UINC01056044">
    <property type="protein sequence ID" value="SVB75616.1"/>
    <property type="molecule type" value="Genomic_DNA"/>
</dbReference>